<evidence type="ECO:0000256" key="1">
    <source>
        <dbReference type="ARBA" id="ARBA00004141"/>
    </source>
</evidence>
<feature type="domain" description="Major facilitator superfamily (MFS) profile" evidence="7">
    <location>
        <begin position="170"/>
        <end position="551"/>
    </location>
</feature>
<feature type="transmembrane region" description="Helical" evidence="6">
    <location>
        <begin position="326"/>
        <end position="344"/>
    </location>
</feature>
<gene>
    <name evidence="8" type="primary">mdtL</name>
    <name evidence="8" type="ORF">AK812_SmicGene37460</name>
</gene>
<dbReference type="EMBL" id="LSRX01001237">
    <property type="protein sequence ID" value="OLP81933.1"/>
    <property type="molecule type" value="Genomic_DNA"/>
</dbReference>
<dbReference type="GO" id="GO:0022857">
    <property type="term" value="F:transmembrane transporter activity"/>
    <property type="evidence" value="ECO:0007669"/>
    <property type="project" value="InterPro"/>
</dbReference>
<evidence type="ECO:0000313" key="9">
    <source>
        <dbReference type="Proteomes" id="UP000186817"/>
    </source>
</evidence>
<feature type="transmembrane region" description="Helical" evidence="6">
    <location>
        <begin position="129"/>
        <end position="151"/>
    </location>
</feature>
<keyword evidence="4 6" id="KW-1133">Transmembrane helix</keyword>
<keyword evidence="2" id="KW-0813">Transport</keyword>
<dbReference type="SUPFAM" id="SSF103473">
    <property type="entry name" value="MFS general substrate transporter"/>
    <property type="match status" value="1"/>
</dbReference>
<feature type="transmembrane region" description="Helical" evidence="6">
    <location>
        <begin position="469"/>
        <end position="487"/>
    </location>
</feature>
<evidence type="ECO:0000256" key="3">
    <source>
        <dbReference type="ARBA" id="ARBA00022692"/>
    </source>
</evidence>
<feature type="transmembrane region" description="Helical" evidence="6">
    <location>
        <begin position="238"/>
        <end position="259"/>
    </location>
</feature>
<dbReference type="InterPro" id="IPR036259">
    <property type="entry name" value="MFS_trans_sf"/>
</dbReference>
<protein>
    <submittedName>
        <fullName evidence="8">Multidrug resistance protein MdtL</fullName>
    </submittedName>
</protein>
<dbReference type="PANTHER" id="PTHR23502:SF132">
    <property type="entry name" value="POLYAMINE TRANSPORTER 2-RELATED"/>
    <property type="match status" value="1"/>
</dbReference>
<keyword evidence="3 6" id="KW-0812">Transmembrane</keyword>
<evidence type="ECO:0000256" key="4">
    <source>
        <dbReference type="ARBA" id="ARBA00022989"/>
    </source>
</evidence>
<proteinExistence type="predicted"/>
<evidence type="ECO:0000313" key="8">
    <source>
        <dbReference type="EMBL" id="OLP81933.1"/>
    </source>
</evidence>
<dbReference type="OrthoDB" id="419174at2759"/>
<feature type="transmembrane region" description="Helical" evidence="6">
    <location>
        <begin position="528"/>
        <end position="547"/>
    </location>
</feature>
<dbReference type="PANTHER" id="PTHR23502">
    <property type="entry name" value="MAJOR FACILITATOR SUPERFAMILY"/>
    <property type="match status" value="1"/>
</dbReference>
<evidence type="ECO:0000259" key="7">
    <source>
        <dbReference type="PROSITE" id="PS50850"/>
    </source>
</evidence>
<dbReference type="GO" id="GO:0005886">
    <property type="term" value="C:plasma membrane"/>
    <property type="evidence" value="ECO:0007669"/>
    <property type="project" value="TreeGrafter"/>
</dbReference>
<dbReference type="Pfam" id="PF07690">
    <property type="entry name" value="MFS_1"/>
    <property type="match status" value="1"/>
</dbReference>
<evidence type="ECO:0000256" key="2">
    <source>
        <dbReference type="ARBA" id="ARBA00022448"/>
    </source>
</evidence>
<dbReference type="InterPro" id="IPR020846">
    <property type="entry name" value="MFS_dom"/>
</dbReference>
<comment type="subcellular location">
    <subcellularLocation>
        <location evidence="1">Membrane</location>
        <topology evidence="1">Multi-pass membrane protein</topology>
    </subcellularLocation>
</comment>
<comment type="caution">
    <text evidence="8">The sequence shown here is derived from an EMBL/GenBank/DDBJ whole genome shotgun (WGS) entry which is preliminary data.</text>
</comment>
<feature type="transmembrane region" description="Helical" evidence="6">
    <location>
        <begin position="494"/>
        <end position="516"/>
    </location>
</feature>
<dbReference type="Gene3D" id="1.20.1720.10">
    <property type="entry name" value="Multidrug resistance protein D"/>
    <property type="match status" value="1"/>
</dbReference>
<sequence>MSRVLTFEKIVLFRPHALTCSRAMLRDAWLLLVHPLGLIQLCATATSAEDACMPEKELQGCGALPVAADVEALSSFLQVGVETHRQEPRSEHLSADLLRELLAAKAIDRRQSLERSPEQASSLLLALENISNCTVAVCYALSVAVLCWIYFRGLPKKQPQHPSVRRGGSTSLVLFLGTVYAFAYFATDQYVPSMPQMEVDLHGSQTLLSASVQLNLVVKAVSGVLSASLSDRIGRKPVLLVGTVLLSLASFCCGCAGRIEWFLAARVLQGMGESVEPVVFAMARDFFPQREERFLMVAAMKMLSFVGIALAPFVGGLCAEVFSWRVTFFGLAVVWALLFLYAVFAVEESCPDIEVRSYLSDISQILDPHLLILLLAESFIFGGYFSFTANISYLMEVDFGFPILSSSFCLLGFAVLCGVGTFCVERLRLSRVLDTAKVALTGMGIAGLIHLCLGMLLPGYLGSYLTGTALQAFFNMICAVSCNVLLLEPLASCAGMAASCEILAMSILPSAISIFATQCLIQQGPIGLILVQATSSFCAGLVFWLGYASSPPAWTLETEEQAPRKAPPKLPISSSLSRLDLSQDFFRETSPVSMYLRRQVSI</sequence>
<name>A0A1Q9CG74_SYMMI</name>
<accession>A0A1Q9CG74</accession>
<dbReference type="PROSITE" id="PS50850">
    <property type="entry name" value="MFS"/>
    <property type="match status" value="1"/>
</dbReference>
<dbReference type="InterPro" id="IPR011701">
    <property type="entry name" value="MFS"/>
</dbReference>
<feature type="transmembrane region" description="Helical" evidence="6">
    <location>
        <begin position="399"/>
        <end position="424"/>
    </location>
</feature>
<feature type="transmembrane region" description="Helical" evidence="6">
    <location>
        <begin position="294"/>
        <end position="314"/>
    </location>
</feature>
<keyword evidence="5 6" id="KW-0472">Membrane</keyword>
<feature type="transmembrane region" description="Helical" evidence="6">
    <location>
        <begin position="172"/>
        <end position="191"/>
    </location>
</feature>
<reference evidence="8 9" key="1">
    <citation type="submission" date="2016-02" db="EMBL/GenBank/DDBJ databases">
        <title>Genome analysis of coral dinoflagellate symbionts highlights evolutionary adaptations to a symbiotic lifestyle.</title>
        <authorList>
            <person name="Aranda M."/>
            <person name="Li Y."/>
            <person name="Liew Y.J."/>
            <person name="Baumgarten S."/>
            <person name="Simakov O."/>
            <person name="Wilson M."/>
            <person name="Piel J."/>
            <person name="Ashoor H."/>
            <person name="Bougouffa S."/>
            <person name="Bajic V.B."/>
            <person name="Ryu T."/>
            <person name="Ravasi T."/>
            <person name="Bayer T."/>
            <person name="Micklem G."/>
            <person name="Kim H."/>
            <person name="Bhak J."/>
            <person name="Lajeunesse T.C."/>
            <person name="Voolstra C.R."/>
        </authorList>
    </citation>
    <scope>NUCLEOTIDE SEQUENCE [LARGE SCALE GENOMIC DNA]</scope>
    <source>
        <strain evidence="8 9">CCMP2467</strain>
    </source>
</reference>
<evidence type="ECO:0000256" key="6">
    <source>
        <dbReference type="SAM" id="Phobius"/>
    </source>
</evidence>
<dbReference type="Proteomes" id="UP000186817">
    <property type="component" value="Unassembled WGS sequence"/>
</dbReference>
<evidence type="ECO:0000256" key="5">
    <source>
        <dbReference type="ARBA" id="ARBA00023136"/>
    </source>
</evidence>
<keyword evidence="9" id="KW-1185">Reference proteome</keyword>
<feature type="transmembrane region" description="Helical" evidence="6">
    <location>
        <begin position="436"/>
        <end position="457"/>
    </location>
</feature>
<dbReference type="AlphaFoldDB" id="A0A1Q9CG74"/>
<feature type="transmembrane region" description="Helical" evidence="6">
    <location>
        <begin position="365"/>
        <end position="387"/>
    </location>
</feature>
<organism evidence="8 9">
    <name type="scientific">Symbiodinium microadriaticum</name>
    <name type="common">Dinoflagellate</name>
    <name type="synonym">Zooxanthella microadriatica</name>
    <dbReference type="NCBI Taxonomy" id="2951"/>
    <lineage>
        <taxon>Eukaryota</taxon>
        <taxon>Sar</taxon>
        <taxon>Alveolata</taxon>
        <taxon>Dinophyceae</taxon>
        <taxon>Suessiales</taxon>
        <taxon>Symbiodiniaceae</taxon>
        <taxon>Symbiodinium</taxon>
    </lineage>
</organism>